<dbReference type="Pfam" id="PF03392">
    <property type="entry name" value="OS-D"/>
    <property type="match status" value="1"/>
</dbReference>
<dbReference type="OrthoDB" id="6344725at2759"/>
<feature type="chain" id="PRO_5035922855" evidence="2">
    <location>
        <begin position="20"/>
        <end position="154"/>
    </location>
</feature>
<keyword evidence="4" id="KW-1185">Reference proteome</keyword>
<comment type="caution">
    <text evidence="3">The sequence shown here is derived from an EMBL/GenBank/DDBJ whole genome shotgun (WGS) entry which is preliminary data.</text>
</comment>
<dbReference type="InterPro" id="IPR036682">
    <property type="entry name" value="OS_D_A10/PebIII_sf"/>
</dbReference>
<proteinExistence type="predicted"/>
<dbReference type="Proteomes" id="UP000494165">
    <property type="component" value="Unassembled WGS sequence"/>
</dbReference>
<keyword evidence="2" id="KW-0732">Signal</keyword>
<feature type="signal peptide" evidence="2">
    <location>
        <begin position="1"/>
        <end position="19"/>
    </location>
</feature>
<dbReference type="SUPFAM" id="SSF100910">
    <property type="entry name" value="Chemosensory protein Csp2"/>
    <property type="match status" value="1"/>
</dbReference>
<feature type="region of interest" description="Disordered" evidence="1">
    <location>
        <begin position="135"/>
        <end position="154"/>
    </location>
</feature>
<evidence type="ECO:0000256" key="2">
    <source>
        <dbReference type="SAM" id="SignalP"/>
    </source>
</evidence>
<accession>A0A8S1DVD8</accession>
<dbReference type="Gene3D" id="1.10.2080.10">
    <property type="entry name" value="Insect odorant-binding protein A10/Ejaculatory bulb-specific protein 3"/>
    <property type="match status" value="1"/>
</dbReference>
<dbReference type="PANTHER" id="PTHR11257">
    <property type="entry name" value="CHEMOSENSORY PROTEIN-RELATED"/>
    <property type="match status" value="1"/>
</dbReference>
<dbReference type="InterPro" id="IPR005055">
    <property type="entry name" value="A10/PebIII"/>
</dbReference>
<evidence type="ECO:0000313" key="4">
    <source>
        <dbReference type="Proteomes" id="UP000494165"/>
    </source>
</evidence>
<protein>
    <submittedName>
        <fullName evidence="3">Uncharacterized protein</fullName>
    </submittedName>
</protein>
<name>A0A8S1DVD8_9INSE</name>
<organism evidence="3 4">
    <name type="scientific">Cloeon dipterum</name>
    <dbReference type="NCBI Taxonomy" id="197152"/>
    <lineage>
        <taxon>Eukaryota</taxon>
        <taxon>Metazoa</taxon>
        <taxon>Ecdysozoa</taxon>
        <taxon>Arthropoda</taxon>
        <taxon>Hexapoda</taxon>
        <taxon>Insecta</taxon>
        <taxon>Pterygota</taxon>
        <taxon>Palaeoptera</taxon>
        <taxon>Ephemeroptera</taxon>
        <taxon>Pisciforma</taxon>
        <taxon>Baetidae</taxon>
        <taxon>Cloeon</taxon>
    </lineage>
</organism>
<dbReference type="EMBL" id="CADEPI010000338">
    <property type="protein sequence ID" value="CAB3384148.1"/>
    <property type="molecule type" value="Genomic_DNA"/>
</dbReference>
<evidence type="ECO:0000256" key="1">
    <source>
        <dbReference type="SAM" id="MobiDB-lite"/>
    </source>
</evidence>
<sequence>MNRYCFFFSCLTLATCVFAGRVPRREAMPGPQADTKAQRDSNSKQILLASMFENVDMVLKSNRLLANYFDCLMDRKPCSSESAELKIILPDALKSECSKCSEKQREGVEKLINYLIDNKPDMWKDLKAKFDPKGIYKQKSTTPAEDEGAAKQNN</sequence>
<gene>
    <name evidence="3" type="ORF">CLODIP_2_CD04532</name>
</gene>
<dbReference type="PANTHER" id="PTHR11257:SF12">
    <property type="entry name" value="EJACULATORY BULB-SPECIFIC PROTEIN 3-RELATED"/>
    <property type="match status" value="1"/>
</dbReference>
<dbReference type="AlphaFoldDB" id="A0A8S1DVD8"/>
<reference evidence="3 4" key="1">
    <citation type="submission" date="2020-04" db="EMBL/GenBank/DDBJ databases">
        <authorList>
            <person name="Alioto T."/>
            <person name="Alioto T."/>
            <person name="Gomez Garrido J."/>
        </authorList>
    </citation>
    <scope>NUCLEOTIDE SEQUENCE [LARGE SCALE GENOMIC DNA]</scope>
</reference>
<evidence type="ECO:0000313" key="3">
    <source>
        <dbReference type="EMBL" id="CAB3384148.1"/>
    </source>
</evidence>